<accession>G3HMB6</accession>
<feature type="compositionally biased region" description="Polar residues" evidence="1">
    <location>
        <begin position="1"/>
        <end position="10"/>
    </location>
</feature>
<name>G3HMB6_CRIGR</name>
<evidence type="ECO:0000313" key="3">
    <source>
        <dbReference type="Proteomes" id="UP000001075"/>
    </source>
</evidence>
<sequence length="55" mass="6074">MVAPSQSLTHPGQPRDLRRSRAKVSFEAGAGKVRKPMLKSNPSTSLALERLYQHS</sequence>
<dbReference type="Proteomes" id="UP000001075">
    <property type="component" value="Unassembled WGS sequence"/>
</dbReference>
<dbReference type="EMBL" id="JH000506">
    <property type="protein sequence ID" value="EGW08636.1"/>
    <property type="molecule type" value="Genomic_DNA"/>
</dbReference>
<evidence type="ECO:0000256" key="1">
    <source>
        <dbReference type="SAM" id="MobiDB-lite"/>
    </source>
</evidence>
<feature type="region of interest" description="Disordered" evidence="1">
    <location>
        <begin position="1"/>
        <end position="55"/>
    </location>
</feature>
<protein>
    <submittedName>
        <fullName evidence="2">Uncharacterized protein</fullName>
    </submittedName>
</protein>
<dbReference type="InParanoid" id="G3HMB6"/>
<gene>
    <name evidence="2" type="ORF">I79_011867</name>
</gene>
<dbReference type="AlphaFoldDB" id="G3HMB6"/>
<organism evidence="2 3">
    <name type="scientific">Cricetulus griseus</name>
    <name type="common">Chinese hamster</name>
    <name type="synonym">Cricetulus barabensis griseus</name>
    <dbReference type="NCBI Taxonomy" id="10029"/>
    <lineage>
        <taxon>Eukaryota</taxon>
        <taxon>Metazoa</taxon>
        <taxon>Chordata</taxon>
        <taxon>Craniata</taxon>
        <taxon>Vertebrata</taxon>
        <taxon>Euteleostomi</taxon>
        <taxon>Mammalia</taxon>
        <taxon>Eutheria</taxon>
        <taxon>Euarchontoglires</taxon>
        <taxon>Glires</taxon>
        <taxon>Rodentia</taxon>
        <taxon>Myomorpha</taxon>
        <taxon>Muroidea</taxon>
        <taxon>Cricetidae</taxon>
        <taxon>Cricetinae</taxon>
        <taxon>Cricetulus</taxon>
    </lineage>
</organism>
<evidence type="ECO:0000313" key="2">
    <source>
        <dbReference type="EMBL" id="EGW08636.1"/>
    </source>
</evidence>
<proteinExistence type="predicted"/>
<reference evidence="3" key="1">
    <citation type="journal article" date="2011" name="Nat. Biotechnol.">
        <title>The genomic sequence of the Chinese hamster ovary (CHO)-K1 cell line.</title>
        <authorList>
            <person name="Xu X."/>
            <person name="Nagarajan H."/>
            <person name="Lewis N.E."/>
            <person name="Pan S."/>
            <person name="Cai Z."/>
            <person name="Liu X."/>
            <person name="Chen W."/>
            <person name="Xie M."/>
            <person name="Wang W."/>
            <person name="Hammond S."/>
            <person name="Andersen M.R."/>
            <person name="Neff N."/>
            <person name="Passarelli B."/>
            <person name="Koh W."/>
            <person name="Fan H.C."/>
            <person name="Wang J."/>
            <person name="Gui Y."/>
            <person name="Lee K.H."/>
            <person name="Betenbaugh M.J."/>
            <person name="Quake S.R."/>
            <person name="Famili I."/>
            <person name="Palsson B.O."/>
            <person name="Wang J."/>
        </authorList>
    </citation>
    <scope>NUCLEOTIDE SEQUENCE [LARGE SCALE GENOMIC DNA]</scope>
    <source>
        <strain evidence="3">CHO K1 cell line</strain>
    </source>
</reference>